<feature type="domain" description="Methyltransferase type 11" evidence="1">
    <location>
        <begin position="53"/>
        <end position="143"/>
    </location>
</feature>
<organism evidence="2 3">
    <name type="scientific">Mycolicibacterium elephantis DSM 44368</name>
    <dbReference type="NCBI Taxonomy" id="1335622"/>
    <lineage>
        <taxon>Bacteria</taxon>
        <taxon>Bacillati</taxon>
        <taxon>Actinomycetota</taxon>
        <taxon>Actinomycetes</taxon>
        <taxon>Mycobacteriales</taxon>
        <taxon>Mycobacteriaceae</taxon>
        <taxon>Mycolicibacterium</taxon>
    </lineage>
</organism>
<protein>
    <recommendedName>
        <fullName evidence="1">Methyltransferase type 11 domain-containing protein</fullName>
    </recommendedName>
</protein>
<proteinExistence type="predicted"/>
<dbReference type="SUPFAM" id="SSF53335">
    <property type="entry name" value="S-adenosyl-L-methionine-dependent methyltransferases"/>
    <property type="match status" value="1"/>
</dbReference>
<comment type="caution">
    <text evidence="2">The sequence shown here is derived from an EMBL/GenBank/DDBJ whole genome shotgun (WGS) entry which is preliminary data.</text>
</comment>
<dbReference type="PANTHER" id="PTHR43591:SF24">
    <property type="entry name" value="2-METHOXY-6-POLYPRENYL-1,4-BENZOQUINOL METHYLASE, MITOCHONDRIAL"/>
    <property type="match status" value="1"/>
</dbReference>
<dbReference type="EMBL" id="ATDN01000001">
    <property type="protein sequence ID" value="RWA23731.1"/>
    <property type="molecule type" value="Genomic_DNA"/>
</dbReference>
<evidence type="ECO:0000259" key="1">
    <source>
        <dbReference type="Pfam" id="PF08241"/>
    </source>
</evidence>
<dbReference type="GO" id="GO:0008757">
    <property type="term" value="F:S-adenosylmethionine-dependent methyltransferase activity"/>
    <property type="evidence" value="ECO:0007669"/>
    <property type="project" value="InterPro"/>
</dbReference>
<dbReference type="Gene3D" id="3.40.50.150">
    <property type="entry name" value="Vaccinia Virus protein VP39"/>
    <property type="match status" value="1"/>
</dbReference>
<dbReference type="RefSeq" id="WP_128106690.1">
    <property type="nucleotide sequence ID" value="NZ_ATDN01000001.1"/>
</dbReference>
<dbReference type="AlphaFoldDB" id="A0A439E020"/>
<name>A0A439E020_9MYCO</name>
<dbReference type="Proteomes" id="UP000287177">
    <property type="component" value="Unassembled WGS sequence"/>
</dbReference>
<keyword evidence="3" id="KW-1185">Reference proteome</keyword>
<dbReference type="PANTHER" id="PTHR43591">
    <property type="entry name" value="METHYLTRANSFERASE"/>
    <property type="match status" value="1"/>
</dbReference>
<dbReference type="CDD" id="cd02440">
    <property type="entry name" value="AdoMet_MTases"/>
    <property type="match status" value="1"/>
</dbReference>
<dbReference type="InterPro" id="IPR029063">
    <property type="entry name" value="SAM-dependent_MTases_sf"/>
</dbReference>
<evidence type="ECO:0000313" key="2">
    <source>
        <dbReference type="EMBL" id="RWA23731.1"/>
    </source>
</evidence>
<reference evidence="2 3" key="1">
    <citation type="submission" date="2013-06" db="EMBL/GenBank/DDBJ databases">
        <title>The draft sequence of the Mycobacterium elephantis genome.</title>
        <authorList>
            <person name="Pettersson F.B."/>
            <person name="Das S."/>
            <person name="Dasgupta S."/>
            <person name="Bhattacharya A."/>
            <person name="Kirsebom L.A."/>
        </authorList>
    </citation>
    <scope>NUCLEOTIDE SEQUENCE [LARGE SCALE GENOMIC DNA]</scope>
    <source>
        <strain evidence="2 3">DSM 44368</strain>
    </source>
</reference>
<evidence type="ECO:0000313" key="3">
    <source>
        <dbReference type="Proteomes" id="UP000287177"/>
    </source>
</evidence>
<dbReference type="InterPro" id="IPR013216">
    <property type="entry name" value="Methyltransf_11"/>
</dbReference>
<gene>
    <name evidence="2" type="ORF">MELE44368_00585</name>
</gene>
<accession>A0A439E020</accession>
<dbReference type="Pfam" id="PF08241">
    <property type="entry name" value="Methyltransf_11"/>
    <property type="match status" value="1"/>
</dbReference>
<sequence length="270" mass="29716">MTIDSGPRLDTDLIREVYRRGAEAYDDIWSPVILAPAGSMLAALAVEHARVVLDVGAGTGALTPALRRAAPSAVVLSLDASTEMLAVARSRHSATTIVGDAANLPLPADVVDAVVLAYVLFHLPDPRQALREARRVLRRGGRLGTVTWAHEWPSVAHQRWDEWLAELGLAARGSTSEHAGLNTTTDIEILLGGCGFSTDRVWHEPVDVVFTRERFWRLRVMHSALAVRLAELDPTRRDRVLSELHCRLRRLDEQAFHHRGDVICAVSTRG</sequence>